<sequence length="59" mass="6896">MLTKLSDKFEVLIPTMSTALFGSLFRIVIIQQNMVKIKLMTLKFKNQKKTLQYGCDYHV</sequence>
<feature type="transmembrane region" description="Helical" evidence="1">
    <location>
        <begin position="12"/>
        <end position="30"/>
    </location>
</feature>
<organism evidence="2 3">
    <name type="scientific">Trichinella zimbabwensis</name>
    <dbReference type="NCBI Taxonomy" id="268475"/>
    <lineage>
        <taxon>Eukaryota</taxon>
        <taxon>Metazoa</taxon>
        <taxon>Ecdysozoa</taxon>
        <taxon>Nematoda</taxon>
        <taxon>Enoplea</taxon>
        <taxon>Dorylaimia</taxon>
        <taxon>Trichinellida</taxon>
        <taxon>Trichinellidae</taxon>
        <taxon>Trichinella</taxon>
    </lineage>
</organism>
<keyword evidence="1" id="KW-1133">Transmembrane helix</keyword>
<name>A0A0V1HN24_9BILA</name>
<evidence type="ECO:0000313" key="3">
    <source>
        <dbReference type="Proteomes" id="UP000055024"/>
    </source>
</evidence>
<gene>
    <name evidence="2" type="ORF">T11_15066</name>
</gene>
<keyword evidence="3" id="KW-1185">Reference proteome</keyword>
<dbReference type="Proteomes" id="UP000055024">
    <property type="component" value="Unassembled WGS sequence"/>
</dbReference>
<comment type="caution">
    <text evidence="2">The sequence shown here is derived from an EMBL/GenBank/DDBJ whole genome shotgun (WGS) entry which is preliminary data.</text>
</comment>
<proteinExistence type="predicted"/>
<protein>
    <submittedName>
        <fullName evidence="2">Uncharacterized protein</fullName>
    </submittedName>
</protein>
<keyword evidence="1" id="KW-0472">Membrane</keyword>
<dbReference type="AlphaFoldDB" id="A0A0V1HN24"/>
<evidence type="ECO:0000313" key="2">
    <source>
        <dbReference type="EMBL" id="KRZ11897.1"/>
    </source>
</evidence>
<accession>A0A0V1HN24</accession>
<evidence type="ECO:0000256" key="1">
    <source>
        <dbReference type="SAM" id="Phobius"/>
    </source>
</evidence>
<dbReference type="EMBL" id="JYDP01000045">
    <property type="protein sequence ID" value="KRZ11897.1"/>
    <property type="molecule type" value="Genomic_DNA"/>
</dbReference>
<keyword evidence="1" id="KW-0812">Transmembrane</keyword>
<reference evidence="2 3" key="1">
    <citation type="submission" date="2015-01" db="EMBL/GenBank/DDBJ databases">
        <title>Evolution of Trichinella species and genotypes.</title>
        <authorList>
            <person name="Korhonen P.K."/>
            <person name="Edoardo P."/>
            <person name="Giuseppe L.R."/>
            <person name="Gasser R.B."/>
        </authorList>
    </citation>
    <scope>NUCLEOTIDE SEQUENCE [LARGE SCALE GENOMIC DNA]</scope>
    <source>
        <strain evidence="2">ISS1029</strain>
    </source>
</reference>